<dbReference type="RefSeq" id="XP_001792424.1">
    <property type="nucleotide sequence ID" value="XM_001792372.1"/>
</dbReference>
<evidence type="ECO:0000313" key="2">
    <source>
        <dbReference type="Proteomes" id="UP000663193"/>
    </source>
</evidence>
<dbReference type="VEuPathDB" id="FungiDB:JI435_017980"/>
<name>A0A7U2HYT7_PHANO</name>
<accession>A0A7U2HYT7</accession>
<reference evidence="2" key="1">
    <citation type="journal article" date="2021" name="BMC Genomics">
        <title>Chromosome-level genome assembly and manually-curated proteome of model necrotroph Parastagonospora nodorum Sn15 reveals a genome-wide trove of candidate effector homologs, and redundancy of virulence-related functions within an accessory chromosome.</title>
        <authorList>
            <person name="Bertazzoni S."/>
            <person name="Jones D.A.B."/>
            <person name="Phan H.T."/>
            <person name="Tan K.-C."/>
            <person name="Hane J.K."/>
        </authorList>
    </citation>
    <scope>NUCLEOTIDE SEQUENCE [LARGE SCALE GENOMIC DNA]</scope>
    <source>
        <strain evidence="2">SN15 / ATCC MYA-4574 / FGSC 10173)</strain>
    </source>
</reference>
<proteinExistence type="predicted"/>
<keyword evidence="2" id="KW-1185">Reference proteome</keyword>
<dbReference type="OrthoDB" id="5958943at2759"/>
<dbReference type="KEGG" id="pno:SNOG_01798"/>
<evidence type="ECO:0000313" key="1">
    <source>
        <dbReference type="EMBL" id="QRC96915.1"/>
    </source>
</evidence>
<dbReference type="Proteomes" id="UP000663193">
    <property type="component" value="Chromosome 6"/>
</dbReference>
<sequence>MRAFAAQWIPLTPEAARLPSAKVETTVREAWRKARREMLKVINRTSYRSVFTLYLFAQTPIPFGIYEDEELDGLNSLVCMQTALLQLQWLRSHRSVVQRSDAGTSESADDDAISLKYVDLESRAYWSAMTWDTSTSLLSDCRTSLTSGLKGACSEPTWRLVKAFLVGAFTPKTQKWHEDGFELNNRCVEEIMGAATICNTYIWKNVTSVKEALREGVSGGEVDFAWKALLDAFDIFGASIRPLLIKCDMMSPCLDQRLRLSLYQVQLRHCLGMLVLLEALEAAARSDLLGEVRSLNDIALTTCFDVLKFGLENSYSIESPVDESAHILGSRSDITSTLVAINPYPQYVVDMVLIMRKRLARNQNQSESIQDTFPHEMSILSRSLHQLPQSARSVQEALAKVSTLWNGTYGI</sequence>
<dbReference type="EMBL" id="CP069028">
    <property type="protein sequence ID" value="QRC96915.1"/>
    <property type="molecule type" value="Genomic_DNA"/>
</dbReference>
<gene>
    <name evidence="1" type="ORF">JI435_017980</name>
</gene>
<protein>
    <submittedName>
        <fullName evidence="1">Uncharacterized protein</fullName>
    </submittedName>
</protein>
<organism evidence="1 2">
    <name type="scientific">Phaeosphaeria nodorum (strain SN15 / ATCC MYA-4574 / FGSC 10173)</name>
    <name type="common">Glume blotch fungus</name>
    <name type="synonym">Parastagonospora nodorum</name>
    <dbReference type="NCBI Taxonomy" id="321614"/>
    <lineage>
        <taxon>Eukaryota</taxon>
        <taxon>Fungi</taxon>
        <taxon>Dikarya</taxon>
        <taxon>Ascomycota</taxon>
        <taxon>Pezizomycotina</taxon>
        <taxon>Dothideomycetes</taxon>
        <taxon>Pleosporomycetidae</taxon>
        <taxon>Pleosporales</taxon>
        <taxon>Pleosporineae</taxon>
        <taxon>Phaeosphaeriaceae</taxon>
        <taxon>Parastagonospora</taxon>
    </lineage>
</organism>
<dbReference type="AlphaFoldDB" id="A0A7U2HYT7"/>